<protein>
    <submittedName>
        <fullName evidence="3">Pilus assembly protein CpaF</fullName>
    </submittedName>
</protein>
<comment type="caution">
    <text evidence="3">The sequence shown here is derived from an EMBL/GenBank/DDBJ whole genome shotgun (WGS) entry which is preliminary data.</text>
</comment>
<sequence>MTAATEGGSLWALVRAGVPPDPASVRRVAADQEAVLGAGGASRRATEIAGAVLGAGPLERLLALPGVTDVLVNGDGSVWIDRGGGLERTEVVVGGADDARALAVRLAGLAGRRLDDAAPYVDGTLPSGVRLHALLPPIAHGAAHLSLRIPRREPLTIARLQELGAVDDLLARTLVALVERRLAYLVTGGTGTGKTTVLGALLSAVAPDERLVVVEDVRELAVAHPHVVSLQGRARNVEGRGEVTLTDLVRQALRMRPDRLVVGEVRGAEVRELLTALNTGHEGGCGTVHANSAGDVLARLEALGALAGMSREAVWSQACSGLDVIVHCQRSPRGRHVAEVAVIEPADGPPRVVTALRARPGGAGLQVEHGAGWDVLAARLDGVGAS</sequence>
<gene>
    <name evidence="3" type="ORF">GCM10025862_00990</name>
    <name evidence="4" type="ORF">GCM10025862_39680</name>
</gene>
<dbReference type="EMBL" id="BSUJ01000001">
    <property type="protein sequence ID" value="GMA21947.1"/>
    <property type="molecule type" value="Genomic_DNA"/>
</dbReference>
<dbReference type="InterPro" id="IPR022399">
    <property type="entry name" value="TadA-like_ATPase"/>
</dbReference>
<dbReference type="InterPro" id="IPR027417">
    <property type="entry name" value="P-loop_NTPase"/>
</dbReference>
<evidence type="ECO:0000313" key="5">
    <source>
        <dbReference type="Proteomes" id="UP001157109"/>
    </source>
</evidence>
<evidence type="ECO:0000259" key="2">
    <source>
        <dbReference type="Pfam" id="PF00437"/>
    </source>
</evidence>
<evidence type="ECO:0000256" key="1">
    <source>
        <dbReference type="ARBA" id="ARBA00006611"/>
    </source>
</evidence>
<feature type="domain" description="Bacterial type II secretion system protein E" evidence="2">
    <location>
        <begin position="54"/>
        <end position="325"/>
    </location>
</feature>
<reference evidence="3" key="1">
    <citation type="journal article" date="2014" name="Int. J. Syst. Evol. Microbiol.">
        <title>Complete genome of a new Firmicutes species belonging to the dominant human colonic microbiota ('Ruminococcus bicirculans') reveals two chromosomes and a selective capacity to utilize plant glucans.</title>
        <authorList>
            <consortium name="NISC Comparative Sequencing Program"/>
            <person name="Wegmann U."/>
            <person name="Louis P."/>
            <person name="Goesmann A."/>
            <person name="Henrissat B."/>
            <person name="Duncan S.H."/>
            <person name="Flint H.J."/>
        </authorList>
    </citation>
    <scope>NUCLEOTIDE SEQUENCE</scope>
    <source>
        <strain evidence="3">NBRC 105830</strain>
    </source>
</reference>
<dbReference type="CDD" id="cd01130">
    <property type="entry name" value="VirB11-like_ATPase"/>
    <property type="match status" value="1"/>
</dbReference>
<dbReference type="Gene3D" id="3.40.50.300">
    <property type="entry name" value="P-loop containing nucleotide triphosphate hydrolases"/>
    <property type="match status" value="1"/>
</dbReference>
<accession>A0ABQ6HIX3</accession>
<reference evidence="5" key="2">
    <citation type="journal article" date="2019" name="Int. J. Syst. Evol. Microbiol.">
        <title>The Global Catalogue of Microorganisms (GCM) 10K type strain sequencing project: providing services to taxonomists for standard genome sequencing and annotation.</title>
        <authorList>
            <consortium name="The Broad Institute Genomics Platform"/>
            <consortium name="The Broad Institute Genome Sequencing Center for Infectious Disease"/>
            <person name="Wu L."/>
            <person name="Ma J."/>
        </authorList>
    </citation>
    <scope>NUCLEOTIDE SEQUENCE [LARGE SCALE GENOMIC DNA]</scope>
    <source>
        <strain evidence="5">NBRC 105830</strain>
    </source>
</reference>
<organism evidence="3 5">
    <name type="scientific">Arsenicicoccus piscis</name>
    <dbReference type="NCBI Taxonomy" id="673954"/>
    <lineage>
        <taxon>Bacteria</taxon>
        <taxon>Bacillati</taxon>
        <taxon>Actinomycetota</taxon>
        <taxon>Actinomycetes</taxon>
        <taxon>Micrococcales</taxon>
        <taxon>Intrasporangiaceae</taxon>
        <taxon>Arsenicicoccus</taxon>
    </lineage>
</organism>
<dbReference type="PANTHER" id="PTHR30486">
    <property type="entry name" value="TWITCHING MOTILITY PROTEIN PILT"/>
    <property type="match status" value="1"/>
</dbReference>
<dbReference type="InterPro" id="IPR050921">
    <property type="entry name" value="T4SS_GSP_E_ATPase"/>
</dbReference>
<name>A0ABQ6HIX3_9MICO</name>
<dbReference type="Gene3D" id="3.30.450.380">
    <property type="match status" value="1"/>
</dbReference>
<dbReference type="SUPFAM" id="SSF52540">
    <property type="entry name" value="P-loop containing nucleoside triphosphate hydrolases"/>
    <property type="match status" value="1"/>
</dbReference>
<dbReference type="RefSeq" id="WP_241443655.1">
    <property type="nucleotide sequence ID" value="NZ_BSUJ01000001.1"/>
</dbReference>
<keyword evidence="5" id="KW-1185">Reference proteome</keyword>
<reference evidence="3" key="3">
    <citation type="submission" date="2023-02" db="EMBL/GenBank/DDBJ databases">
        <authorList>
            <person name="Sun Q."/>
            <person name="Mori K."/>
        </authorList>
    </citation>
    <scope>NUCLEOTIDE SEQUENCE</scope>
    <source>
        <strain evidence="3">NBRC 105830</strain>
    </source>
</reference>
<dbReference type="InterPro" id="IPR001482">
    <property type="entry name" value="T2SS/T4SS_dom"/>
</dbReference>
<dbReference type="NCBIfam" id="TIGR03819">
    <property type="entry name" value="heli_sec_ATPase"/>
    <property type="match status" value="1"/>
</dbReference>
<evidence type="ECO:0000313" key="4">
    <source>
        <dbReference type="EMBL" id="GMA21947.1"/>
    </source>
</evidence>
<dbReference type="EMBL" id="BSUJ01000001">
    <property type="protein sequence ID" value="GMA18078.1"/>
    <property type="molecule type" value="Genomic_DNA"/>
</dbReference>
<dbReference type="Proteomes" id="UP001157109">
    <property type="component" value="Unassembled WGS sequence"/>
</dbReference>
<dbReference type="Pfam" id="PF00437">
    <property type="entry name" value="T2SSE"/>
    <property type="match status" value="1"/>
</dbReference>
<dbReference type="PANTHER" id="PTHR30486:SF6">
    <property type="entry name" value="TYPE IV PILUS RETRACTATION ATPASE PILT"/>
    <property type="match status" value="1"/>
</dbReference>
<evidence type="ECO:0000313" key="3">
    <source>
        <dbReference type="EMBL" id="GMA18078.1"/>
    </source>
</evidence>
<proteinExistence type="inferred from homology"/>
<comment type="similarity">
    <text evidence="1">Belongs to the GSP E family.</text>
</comment>